<dbReference type="EMBL" id="JAPFFF010000002">
    <property type="protein sequence ID" value="KAK8896407.1"/>
    <property type="molecule type" value="Genomic_DNA"/>
</dbReference>
<evidence type="ECO:0000313" key="2">
    <source>
        <dbReference type="Proteomes" id="UP001470230"/>
    </source>
</evidence>
<comment type="caution">
    <text evidence="1">The sequence shown here is derived from an EMBL/GenBank/DDBJ whole genome shotgun (WGS) entry which is preliminary data.</text>
</comment>
<name>A0ABR2KZ54_9EUKA</name>
<evidence type="ECO:0008006" key="3">
    <source>
        <dbReference type="Google" id="ProtNLM"/>
    </source>
</evidence>
<accession>A0ABR2KZ54</accession>
<dbReference type="Proteomes" id="UP001470230">
    <property type="component" value="Unassembled WGS sequence"/>
</dbReference>
<keyword evidence="2" id="KW-1185">Reference proteome</keyword>
<organism evidence="1 2">
    <name type="scientific">Tritrichomonas musculus</name>
    <dbReference type="NCBI Taxonomy" id="1915356"/>
    <lineage>
        <taxon>Eukaryota</taxon>
        <taxon>Metamonada</taxon>
        <taxon>Parabasalia</taxon>
        <taxon>Tritrichomonadida</taxon>
        <taxon>Tritrichomonadidae</taxon>
        <taxon>Tritrichomonas</taxon>
    </lineage>
</organism>
<reference evidence="1 2" key="1">
    <citation type="submission" date="2024-04" db="EMBL/GenBank/DDBJ databases">
        <title>Tritrichomonas musculus Genome.</title>
        <authorList>
            <person name="Alves-Ferreira E."/>
            <person name="Grigg M."/>
            <person name="Lorenzi H."/>
            <person name="Galac M."/>
        </authorList>
    </citation>
    <scope>NUCLEOTIDE SEQUENCE [LARGE SCALE GENOMIC DNA]</scope>
    <source>
        <strain evidence="1 2">EAF2021</strain>
    </source>
</reference>
<sequence length="214" mass="24872">MKTKTKLISSSSCLAHQGNMEEKVNPIKQIEICLCIPNHFLKRISVNSKQPVSWLNNLFPNEEKVYIYKGQVLSQNKTFEQYDFGSFEHVVALTSCSADDESSFSDSTFHYNRSPDFDFDKYRWIQMTKDAENFAEKVSAAASRISSREFARLRDLRLMKMEQRRSFWNKKCLRFISSNGPSSSFSKKSVPLVIDFKHCESPRSEAMPFLWNDC</sequence>
<gene>
    <name evidence="1" type="ORF">M9Y10_014305</name>
</gene>
<protein>
    <recommendedName>
        <fullName evidence="3">Ubiquitin-like domain-containing protein</fullName>
    </recommendedName>
</protein>
<evidence type="ECO:0000313" key="1">
    <source>
        <dbReference type="EMBL" id="KAK8896407.1"/>
    </source>
</evidence>
<proteinExistence type="predicted"/>